<accession>A0A225AUR8</accession>
<reference evidence="2 3" key="1">
    <citation type="submission" date="2015-06" db="EMBL/GenBank/DDBJ databases">
        <title>Talaromyces atroroseus IBT 11181 draft genome.</title>
        <authorList>
            <person name="Rasmussen K.B."/>
            <person name="Rasmussen S."/>
            <person name="Petersen B."/>
            <person name="Sicheritz-Ponten T."/>
            <person name="Mortensen U.H."/>
            <person name="Thrane U."/>
        </authorList>
    </citation>
    <scope>NUCLEOTIDE SEQUENCE [LARGE SCALE GENOMIC DNA]</scope>
    <source>
        <strain evidence="2 3">IBT 11181</strain>
    </source>
</reference>
<dbReference type="GeneID" id="31006151"/>
<dbReference type="RefSeq" id="XP_020118306.1">
    <property type="nucleotide sequence ID" value="XM_020268809.1"/>
</dbReference>
<evidence type="ECO:0000313" key="2">
    <source>
        <dbReference type="EMBL" id="OKL58185.1"/>
    </source>
</evidence>
<feature type="compositionally biased region" description="Basic and acidic residues" evidence="1">
    <location>
        <begin position="1"/>
        <end position="10"/>
    </location>
</feature>
<evidence type="ECO:0008006" key="4">
    <source>
        <dbReference type="Google" id="ProtNLM"/>
    </source>
</evidence>
<feature type="compositionally biased region" description="Polar residues" evidence="1">
    <location>
        <begin position="29"/>
        <end position="45"/>
    </location>
</feature>
<evidence type="ECO:0000256" key="1">
    <source>
        <dbReference type="SAM" id="MobiDB-lite"/>
    </source>
</evidence>
<dbReference type="Proteomes" id="UP000214365">
    <property type="component" value="Unassembled WGS sequence"/>
</dbReference>
<keyword evidence="3" id="KW-1185">Reference proteome</keyword>
<comment type="caution">
    <text evidence="2">The sequence shown here is derived from an EMBL/GenBank/DDBJ whole genome shotgun (WGS) entry which is preliminary data.</text>
</comment>
<dbReference type="AlphaFoldDB" id="A0A225AUR8"/>
<dbReference type="EMBL" id="LFMY01000010">
    <property type="protein sequence ID" value="OKL58185.1"/>
    <property type="molecule type" value="Genomic_DNA"/>
</dbReference>
<evidence type="ECO:0000313" key="3">
    <source>
        <dbReference type="Proteomes" id="UP000214365"/>
    </source>
</evidence>
<organism evidence="2 3">
    <name type="scientific">Talaromyces atroroseus</name>
    <dbReference type="NCBI Taxonomy" id="1441469"/>
    <lineage>
        <taxon>Eukaryota</taxon>
        <taxon>Fungi</taxon>
        <taxon>Dikarya</taxon>
        <taxon>Ascomycota</taxon>
        <taxon>Pezizomycotina</taxon>
        <taxon>Eurotiomycetes</taxon>
        <taxon>Eurotiomycetidae</taxon>
        <taxon>Eurotiales</taxon>
        <taxon>Trichocomaceae</taxon>
        <taxon>Talaromyces</taxon>
        <taxon>Talaromyces sect. Trachyspermi</taxon>
    </lineage>
</organism>
<gene>
    <name evidence="2" type="ORF">UA08_06396</name>
</gene>
<name>A0A225AUR8_TALAT</name>
<dbReference type="OrthoDB" id="4357148at2759"/>
<feature type="region of interest" description="Disordered" evidence="1">
    <location>
        <begin position="1"/>
        <end position="117"/>
    </location>
</feature>
<sequence>MSNRYEREAEDRYEEENDLSPVTGDFKDSSYTTDQASRIPVQSDNKPYDDPFQPPQSNSNQQLEQDERDAIDPSNILQGDRNRLRHAKPKTANRYNEGPNEDDIPYEAQYTGQSSTR</sequence>
<proteinExistence type="predicted"/>
<protein>
    <recommendedName>
        <fullName evidence="4">Histone chaperone domain-containing protein</fullName>
    </recommendedName>
</protein>